<sequence>MMNIKPLKIRNKVMKPHKASLNPDLTARNVLTYSHWDFVELWLKRNEKDEALFYWEQAKV</sequence>
<dbReference type="EMBL" id="AAGCMH010000110">
    <property type="protein sequence ID" value="EBM4005330.1"/>
    <property type="molecule type" value="Genomic_DNA"/>
</dbReference>
<reference evidence="1" key="1">
    <citation type="submission" date="2018-08" db="EMBL/GenBank/DDBJ databases">
        <authorList>
            <consortium name="PulseNet: The National Subtyping Network for Foodborne Disease Surveillance"/>
            <person name="Tarr C.L."/>
            <person name="Trees E."/>
            <person name="Katz L.S."/>
            <person name="Carleton-Romer H.A."/>
            <person name="Stroika S."/>
            <person name="Kucerova Z."/>
            <person name="Roache K.F."/>
            <person name="Sabol A.L."/>
            <person name="Besser J."/>
            <person name="Gerner-Smidt P."/>
        </authorList>
    </citation>
    <scope>NUCLEOTIDE SEQUENCE</scope>
    <source>
        <strain evidence="1">PNUSAS049289</strain>
    </source>
</reference>
<dbReference type="AlphaFoldDB" id="A0A5T6BPK7"/>
<proteinExistence type="predicted"/>
<accession>A0A5T6BPK7</accession>
<evidence type="ECO:0000313" key="1">
    <source>
        <dbReference type="EMBL" id="EBM4005330.1"/>
    </source>
</evidence>
<comment type="caution">
    <text evidence="1">The sequence shown here is derived from an EMBL/GenBank/DDBJ whole genome shotgun (WGS) entry which is preliminary data.</text>
</comment>
<organism evidence="1">
    <name type="scientific">Salmonella enterica</name>
    <name type="common">Salmonella choleraesuis</name>
    <dbReference type="NCBI Taxonomy" id="28901"/>
    <lineage>
        <taxon>Bacteria</taxon>
        <taxon>Pseudomonadati</taxon>
        <taxon>Pseudomonadota</taxon>
        <taxon>Gammaproteobacteria</taxon>
        <taxon>Enterobacterales</taxon>
        <taxon>Enterobacteriaceae</taxon>
        <taxon>Salmonella</taxon>
    </lineage>
</organism>
<name>A0A5T6BPK7_SALER</name>
<protein>
    <submittedName>
        <fullName evidence="1">Uncharacterized protein</fullName>
    </submittedName>
</protein>
<feature type="non-terminal residue" evidence="1">
    <location>
        <position position="60"/>
    </location>
</feature>
<gene>
    <name evidence="1" type="ORF">DY622_26210</name>
</gene>